<gene>
    <name evidence="2" type="ORF">POCTA_138.1.T0400053</name>
</gene>
<organism evidence="2 3">
    <name type="scientific">Paramecium octaurelia</name>
    <dbReference type="NCBI Taxonomy" id="43137"/>
    <lineage>
        <taxon>Eukaryota</taxon>
        <taxon>Sar</taxon>
        <taxon>Alveolata</taxon>
        <taxon>Ciliophora</taxon>
        <taxon>Intramacronucleata</taxon>
        <taxon>Oligohymenophorea</taxon>
        <taxon>Peniculida</taxon>
        <taxon>Parameciidae</taxon>
        <taxon>Paramecium</taxon>
    </lineage>
</organism>
<evidence type="ECO:0000256" key="1">
    <source>
        <dbReference type="SAM" id="SignalP"/>
    </source>
</evidence>
<dbReference type="Proteomes" id="UP000683925">
    <property type="component" value="Unassembled WGS sequence"/>
</dbReference>
<evidence type="ECO:0000313" key="2">
    <source>
        <dbReference type="EMBL" id="CAD8161486.1"/>
    </source>
</evidence>
<dbReference type="OMA" id="CSWDSTA"/>
<feature type="signal peptide" evidence="1">
    <location>
        <begin position="1"/>
        <end position="15"/>
    </location>
</feature>
<dbReference type="OrthoDB" id="282699at2759"/>
<reference evidence="2" key="1">
    <citation type="submission" date="2021-01" db="EMBL/GenBank/DDBJ databases">
        <authorList>
            <consortium name="Genoscope - CEA"/>
            <person name="William W."/>
        </authorList>
    </citation>
    <scope>NUCLEOTIDE SEQUENCE</scope>
</reference>
<sequence>MIKIVFALFFVGCLGSSGQSSGQFYSSNACTCDQLSYESDCTKMGLQCTWNGTSCSTLDCNLITDATACAANLKCMWTPNSSGGSSCKTFTFCSQLTGATQVACLQMSNNCPFTDGTKCGSSNQLHSCSHLTASQYCEGYISQDGICMWRDSTGCTAATECAPLTLAECNSAKYGCKYTNNVCSQQLCSDYTTQQTCTFVMETINKGVYQLCSWDSTAGKCQIAQNYGGLGQGNCYSTTLGTARWVSTSAGGECLSCYAQTLFVFIIALFIIMI</sequence>
<keyword evidence="1" id="KW-0732">Signal</keyword>
<protein>
    <recommendedName>
        <fullName evidence="4">Mini antigen</fullName>
    </recommendedName>
</protein>
<feature type="chain" id="PRO_5035761113" description="Mini antigen" evidence="1">
    <location>
        <begin position="16"/>
        <end position="274"/>
    </location>
</feature>
<proteinExistence type="predicted"/>
<dbReference type="EMBL" id="CAJJDP010000040">
    <property type="protein sequence ID" value="CAD8161486.1"/>
    <property type="molecule type" value="Genomic_DNA"/>
</dbReference>
<dbReference type="AlphaFoldDB" id="A0A8S1UFR5"/>
<name>A0A8S1UFR5_PAROT</name>
<evidence type="ECO:0000313" key="3">
    <source>
        <dbReference type="Proteomes" id="UP000683925"/>
    </source>
</evidence>
<comment type="caution">
    <text evidence="2">The sequence shown here is derived from an EMBL/GenBank/DDBJ whole genome shotgun (WGS) entry which is preliminary data.</text>
</comment>
<accession>A0A8S1UFR5</accession>
<keyword evidence="3" id="KW-1185">Reference proteome</keyword>
<evidence type="ECO:0008006" key="4">
    <source>
        <dbReference type="Google" id="ProtNLM"/>
    </source>
</evidence>